<name>A0A0G4QB75_9GAMM</name>
<dbReference type="EMBL" id="CVRY01000004">
    <property type="protein sequence ID" value="CRL63095.1"/>
    <property type="molecule type" value="Genomic_DNA"/>
</dbReference>
<organism evidence="1 2">
    <name type="scientific">Proteus penneri</name>
    <dbReference type="NCBI Taxonomy" id="102862"/>
    <lineage>
        <taxon>Bacteria</taxon>
        <taxon>Pseudomonadati</taxon>
        <taxon>Pseudomonadota</taxon>
        <taxon>Gammaproteobacteria</taxon>
        <taxon>Enterobacterales</taxon>
        <taxon>Morganellaceae</taxon>
        <taxon>Proteus</taxon>
    </lineage>
</organism>
<proteinExistence type="predicted"/>
<gene>
    <name evidence="1" type="ORF">BN1804_02331</name>
</gene>
<evidence type="ECO:0000313" key="2">
    <source>
        <dbReference type="Proteomes" id="UP000183920"/>
    </source>
</evidence>
<protein>
    <submittedName>
        <fullName evidence="1">RecT family protein</fullName>
    </submittedName>
</protein>
<dbReference type="Pfam" id="PF03837">
    <property type="entry name" value="RecT"/>
    <property type="match status" value="1"/>
</dbReference>
<dbReference type="AlphaFoldDB" id="A0A0G4QB75"/>
<dbReference type="GO" id="GO:0006259">
    <property type="term" value="P:DNA metabolic process"/>
    <property type="evidence" value="ECO:0007669"/>
    <property type="project" value="InterPro"/>
</dbReference>
<dbReference type="GO" id="GO:0003677">
    <property type="term" value="F:DNA binding"/>
    <property type="evidence" value="ECO:0007669"/>
    <property type="project" value="InterPro"/>
</dbReference>
<dbReference type="RefSeq" id="WP_072064165.1">
    <property type="nucleotide sequence ID" value="NZ_CVRY01000004.1"/>
</dbReference>
<accession>A0A0G4QB75</accession>
<evidence type="ECO:0000313" key="1">
    <source>
        <dbReference type="EMBL" id="CRL63095.1"/>
    </source>
</evidence>
<dbReference type="Proteomes" id="UP000183920">
    <property type="component" value="Unassembled WGS sequence"/>
</dbReference>
<dbReference type="InterPro" id="IPR018330">
    <property type="entry name" value="RecT_fam"/>
</dbReference>
<sequence>MSEVATIDQSNNLAVFNPDKLSSLIEFSKIMAKGKITVPEHLRDNDSDCLAITMQAMQWDMNPFVVAQKTYTVNGVLGYEAQLVNALVSSSTAIQGRFHYEYSETGWEKLTKSKEITKQRNGKEYSFRVRDWTDADEHGLWIRVGAILRGESEITWGEKIYLSSVVTRNSPLWSTNPKQQLAYLAVKYWARLYCPEVILGVYTPEELEDRPIKDITPPKERVSIDEITTQQQPINEEPVKEAQGEFIPKFDAQTFRLAIDDVQTVEEAKNIRAEIENLKNEMGINLFTELKNKAVQAYHRINARNALEASINSLPESGSPEATEAFEKVDKLLKSSKRKLGDELYESFSITLDDMRPEYQ</sequence>
<reference evidence="2" key="1">
    <citation type="submission" date="2015-06" db="EMBL/GenBank/DDBJ databases">
        <authorList>
            <person name="Urmite Genomes"/>
        </authorList>
    </citation>
    <scope>NUCLEOTIDE SEQUENCE [LARGE SCALE GENOMIC DNA]</scope>
    <source>
        <strain evidence="2">CSUR P1867</strain>
    </source>
</reference>